<dbReference type="AlphaFoldDB" id="A0A1M6T251"/>
<dbReference type="STRING" id="169427.SAMN05192548_102522"/>
<proteinExistence type="predicted"/>
<dbReference type="PROSITE" id="PS51257">
    <property type="entry name" value="PROKAR_LIPOPROTEIN"/>
    <property type="match status" value="1"/>
</dbReference>
<name>A0A1M6T251_9BURK</name>
<evidence type="ECO:0000313" key="3">
    <source>
        <dbReference type="Proteomes" id="UP000184395"/>
    </source>
</evidence>
<dbReference type="PANTHER" id="PTHR33570:SF9">
    <property type="entry name" value="BLL4600 PROTEIN"/>
    <property type="match status" value="1"/>
</dbReference>
<gene>
    <name evidence="2" type="ORF">SAMN05192548_102522</name>
</gene>
<dbReference type="EMBL" id="FRAB01000025">
    <property type="protein sequence ID" value="SHK50997.1"/>
    <property type="molecule type" value="Genomic_DNA"/>
</dbReference>
<dbReference type="GO" id="GO:0051920">
    <property type="term" value="F:peroxiredoxin activity"/>
    <property type="evidence" value="ECO:0007669"/>
    <property type="project" value="InterPro"/>
</dbReference>
<reference evidence="2 3" key="1">
    <citation type="submission" date="2016-11" db="EMBL/GenBank/DDBJ databases">
        <authorList>
            <person name="Jaros S."/>
            <person name="Januszkiewicz K."/>
            <person name="Wedrychowicz H."/>
        </authorList>
    </citation>
    <scope>NUCLEOTIDE SEQUENCE [LARGE SCALE GENOMIC DNA]</scope>
    <source>
        <strain evidence="2 3">LMG 20594</strain>
    </source>
</reference>
<dbReference type="Gene3D" id="1.20.1290.10">
    <property type="entry name" value="AhpD-like"/>
    <property type="match status" value="1"/>
</dbReference>
<evidence type="ECO:0000259" key="1">
    <source>
        <dbReference type="Pfam" id="PF02627"/>
    </source>
</evidence>
<sequence>MSNIANRDPQARGIARLVVVAAMAVFVSACADSQRMRSMQEPITSADSKSVSPAFERYTKQTVFGGLWKRPQLSARDRSVVTLSVLIARNQTIEMPFYFALALDNGVKPAEICEMIAHLAFYSGWANATAASQIAKRVFDERAIGPGELAPADVELLPLNEATEKQRAETVQENFGAVAPGVVQYTTDALFRDLWLRPGLAPRDRSLVTVSALVANGQVAQIPYHLNRAMDNGLTKAEASEVLTQLAFYAGWPNVFSAMPVFKDVLSKRPG</sequence>
<dbReference type="InterPro" id="IPR003779">
    <property type="entry name" value="CMD-like"/>
</dbReference>
<dbReference type="OrthoDB" id="9802489at2"/>
<dbReference type="InterPro" id="IPR052512">
    <property type="entry name" value="4CMD/NDH-1_regulator"/>
</dbReference>
<accession>A0A1M6T251</accession>
<dbReference type="SUPFAM" id="SSF69118">
    <property type="entry name" value="AhpD-like"/>
    <property type="match status" value="1"/>
</dbReference>
<dbReference type="PANTHER" id="PTHR33570">
    <property type="entry name" value="4-CARBOXYMUCONOLACTONE DECARBOXYLASE FAMILY PROTEIN"/>
    <property type="match status" value="1"/>
</dbReference>
<dbReference type="Pfam" id="PF02627">
    <property type="entry name" value="CMD"/>
    <property type="match status" value="2"/>
</dbReference>
<organism evidence="2 3">
    <name type="scientific">Paraburkholderia terricola</name>
    <dbReference type="NCBI Taxonomy" id="169427"/>
    <lineage>
        <taxon>Bacteria</taxon>
        <taxon>Pseudomonadati</taxon>
        <taxon>Pseudomonadota</taxon>
        <taxon>Betaproteobacteria</taxon>
        <taxon>Burkholderiales</taxon>
        <taxon>Burkholderiaceae</taxon>
        <taxon>Paraburkholderia</taxon>
    </lineage>
</organism>
<dbReference type="Proteomes" id="UP000184395">
    <property type="component" value="Unassembled WGS sequence"/>
</dbReference>
<protein>
    <submittedName>
        <fullName evidence="2">4-carboxymuconolactone decarboxylase</fullName>
    </submittedName>
</protein>
<feature type="domain" description="Carboxymuconolactone decarboxylase-like" evidence="1">
    <location>
        <begin position="180"/>
        <end position="263"/>
    </location>
</feature>
<feature type="domain" description="Carboxymuconolactone decarboxylase-like" evidence="1">
    <location>
        <begin position="53"/>
        <end position="136"/>
    </location>
</feature>
<evidence type="ECO:0000313" key="2">
    <source>
        <dbReference type="EMBL" id="SHK50997.1"/>
    </source>
</evidence>
<dbReference type="InterPro" id="IPR029032">
    <property type="entry name" value="AhpD-like"/>
</dbReference>